<dbReference type="Proteomes" id="UP000198901">
    <property type="component" value="Unassembled WGS sequence"/>
</dbReference>
<feature type="region of interest" description="Disordered" evidence="1">
    <location>
        <begin position="1"/>
        <end position="22"/>
    </location>
</feature>
<sequence>MRRYLRRAGWTSTKQKAKAPGDIAQGPAAEFSRQSTPEYRMITYFCEKVMVFHLLNRPQRADDAYERFFL</sequence>
<dbReference type="EMBL" id="FNGS01000001">
    <property type="protein sequence ID" value="SDL21817.1"/>
    <property type="molecule type" value="Genomic_DNA"/>
</dbReference>
<evidence type="ECO:0000313" key="2">
    <source>
        <dbReference type="EMBL" id="SDL21817.1"/>
    </source>
</evidence>
<evidence type="ECO:0000256" key="1">
    <source>
        <dbReference type="SAM" id="MobiDB-lite"/>
    </source>
</evidence>
<gene>
    <name evidence="2" type="ORF">SAMN04488090_0385</name>
</gene>
<proteinExistence type="predicted"/>
<name>A0A1G9I999_9BACT</name>
<organism evidence="2 3">
    <name type="scientific">Siphonobacter aquaeclarae</name>
    <dbReference type="NCBI Taxonomy" id="563176"/>
    <lineage>
        <taxon>Bacteria</taxon>
        <taxon>Pseudomonadati</taxon>
        <taxon>Bacteroidota</taxon>
        <taxon>Cytophagia</taxon>
        <taxon>Cytophagales</taxon>
        <taxon>Cytophagaceae</taxon>
        <taxon>Siphonobacter</taxon>
    </lineage>
</organism>
<keyword evidence="3" id="KW-1185">Reference proteome</keyword>
<accession>A0A1G9I999</accession>
<dbReference type="STRING" id="563176.SAMN04488090_0385"/>
<dbReference type="AlphaFoldDB" id="A0A1G9I999"/>
<protein>
    <submittedName>
        <fullName evidence="2">Uncharacterized protein</fullName>
    </submittedName>
</protein>
<reference evidence="2 3" key="1">
    <citation type="submission" date="2016-10" db="EMBL/GenBank/DDBJ databases">
        <authorList>
            <person name="de Groot N.N."/>
        </authorList>
    </citation>
    <scope>NUCLEOTIDE SEQUENCE [LARGE SCALE GENOMIC DNA]</scope>
    <source>
        <strain evidence="2 3">DSM 21668</strain>
    </source>
</reference>
<evidence type="ECO:0000313" key="3">
    <source>
        <dbReference type="Proteomes" id="UP000198901"/>
    </source>
</evidence>